<evidence type="ECO:0000256" key="2">
    <source>
        <dbReference type="SAM" id="MobiDB-lite"/>
    </source>
</evidence>
<dbReference type="PANTHER" id="PTHR47812:SF2">
    <property type="entry name" value="SMR (SMALL MUTS RELATED) DOMAIN-CONTAINING PROTEIN"/>
    <property type="match status" value="1"/>
</dbReference>
<reference evidence="4" key="2">
    <citation type="submission" date="2018-05" db="EMBL/GenBank/DDBJ databases">
        <title>OpunRS2 (Oryza punctata Reference Sequence Version 2).</title>
        <authorList>
            <person name="Zhang J."/>
            <person name="Kudrna D."/>
            <person name="Lee S."/>
            <person name="Talag J."/>
            <person name="Welchert J."/>
            <person name="Wing R.A."/>
        </authorList>
    </citation>
    <scope>NUCLEOTIDE SEQUENCE [LARGE SCALE GENOMIC DNA]</scope>
</reference>
<accession>A0A0E0KQZ8</accession>
<dbReference type="STRING" id="4537.A0A0E0KQZ8"/>
<dbReference type="SMART" id="SM01162">
    <property type="entry name" value="DUF1771"/>
    <property type="match status" value="1"/>
</dbReference>
<dbReference type="Proteomes" id="UP000026962">
    <property type="component" value="Chromosome 4"/>
</dbReference>
<dbReference type="Pfam" id="PF08590">
    <property type="entry name" value="DUF1771"/>
    <property type="match status" value="1"/>
</dbReference>
<dbReference type="SUPFAM" id="SSF160443">
    <property type="entry name" value="SMR domain-like"/>
    <property type="match status" value="1"/>
</dbReference>
<dbReference type="PROSITE" id="PS51375">
    <property type="entry name" value="PPR"/>
    <property type="match status" value="1"/>
</dbReference>
<feature type="region of interest" description="Disordered" evidence="2">
    <location>
        <begin position="466"/>
        <end position="493"/>
    </location>
</feature>
<feature type="repeat" description="PPR" evidence="1">
    <location>
        <begin position="3"/>
        <end position="37"/>
    </location>
</feature>
<dbReference type="eggNOG" id="KOG2401">
    <property type="taxonomic scope" value="Eukaryota"/>
</dbReference>
<proteinExistence type="predicted"/>
<evidence type="ECO:0000313" key="5">
    <source>
        <dbReference type="Proteomes" id="UP000026962"/>
    </source>
</evidence>
<feature type="region of interest" description="Disordered" evidence="2">
    <location>
        <begin position="129"/>
        <end position="154"/>
    </location>
</feature>
<keyword evidence="5" id="KW-1185">Reference proteome</keyword>
<sequence>MGDMVTRNTVVAGYVMNRYPSKALELLQRLLFTGMAPDSVSLISLLDIWRYLLTTMNRLECLYQLKKRLVPDRRGPPESESATYPKRSRPAPPQRSKIPSSTHEPREESIFRSPESAVTRERLMDFRGTAGAAQTSEASKAPSSSRTSDLPPSTPWFRELWAVPTVNMYKQKIPNSGWAAFDRRWRSKDGRGDDTDVDSFPALSYYTAPSAASSSVAENSRPKAKPFASVLRPSVDFAADGNENGNKHFTGHMENANCGLKSVSENKIELLRGAHSWADSNLIEDVLASVNNDVGQASALLKAMASPCFPIREDGLPDQLSSEISKTHGLPSGNGTEENNHVNCSQLLPLPINISSVPIEPEVEGLDDDYLNHRKDALKMMRAATKHSQAASNAFMRGDHAAAKELSLRAQEERSTAEELNKKAAEEIFRLRNSNNSIWKLDMHGLHALEAVEVLERHLHRIEFQPPGNNAASTDEVARSEPTMSGPSIEPGPGKVVFVRPRQAILEVITGIGKHSKGQASLPVAVRGFLIENGYRFDELRPGVFSVRPKFRRR</sequence>
<evidence type="ECO:0000313" key="4">
    <source>
        <dbReference type="EnsemblPlants" id="OPUNC04G11540.1"/>
    </source>
</evidence>
<protein>
    <recommendedName>
        <fullName evidence="3">Smr domain-containing protein</fullName>
    </recommendedName>
</protein>
<feature type="domain" description="Smr" evidence="3">
    <location>
        <begin position="441"/>
        <end position="550"/>
    </location>
</feature>
<organism evidence="4">
    <name type="scientific">Oryza punctata</name>
    <name type="common">Red rice</name>
    <dbReference type="NCBI Taxonomy" id="4537"/>
    <lineage>
        <taxon>Eukaryota</taxon>
        <taxon>Viridiplantae</taxon>
        <taxon>Streptophyta</taxon>
        <taxon>Embryophyta</taxon>
        <taxon>Tracheophyta</taxon>
        <taxon>Spermatophyta</taxon>
        <taxon>Magnoliopsida</taxon>
        <taxon>Liliopsida</taxon>
        <taxon>Poales</taxon>
        <taxon>Poaceae</taxon>
        <taxon>BOP clade</taxon>
        <taxon>Oryzoideae</taxon>
        <taxon>Oryzeae</taxon>
        <taxon>Oryzinae</taxon>
        <taxon>Oryza</taxon>
    </lineage>
</organism>
<dbReference type="InterPro" id="IPR002625">
    <property type="entry name" value="Smr_dom"/>
</dbReference>
<reference evidence="4" key="1">
    <citation type="submission" date="2015-04" db="UniProtKB">
        <authorList>
            <consortium name="EnsemblPlants"/>
        </authorList>
    </citation>
    <scope>IDENTIFICATION</scope>
</reference>
<evidence type="ECO:0000259" key="3">
    <source>
        <dbReference type="PROSITE" id="PS50828"/>
    </source>
</evidence>
<dbReference type="Gramene" id="OPUNC04G11540.1">
    <property type="protein sequence ID" value="OPUNC04G11540.1"/>
    <property type="gene ID" value="OPUNC04G11540"/>
</dbReference>
<dbReference type="Gene3D" id="3.30.1370.110">
    <property type="match status" value="1"/>
</dbReference>
<name>A0A0E0KQZ8_ORYPU</name>
<dbReference type="SMART" id="SM00463">
    <property type="entry name" value="SMR"/>
    <property type="match status" value="1"/>
</dbReference>
<dbReference type="PANTHER" id="PTHR47812">
    <property type="entry name" value="SMR (SMALL MUTS RELATED) DOMAIN-CONTAINING PROTEIN"/>
    <property type="match status" value="1"/>
</dbReference>
<feature type="compositionally biased region" description="Polar residues" evidence="2">
    <location>
        <begin position="132"/>
        <end position="151"/>
    </location>
</feature>
<dbReference type="InterPro" id="IPR013899">
    <property type="entry name" value="DUF1771"/>
</dbReference>
<dbReference type="InterPro" id="IPR036063">
    <property type="entry name" value="Smr_dom_sf"/>
</dbReference>
<feature type="region of interest" description="Disordered" evidence="2">
    <location>
        <begin position="71"/>
        <end position="114"/>
    </location>
</feature>
<dbReference type="EnsemblPlants" id="OPUNC04G11540.1">
    <property type="protein sequence ID" value="OPUNC04G11540.1"/>
    <property type="gene ID" value="OPUNC04G11540"/>
</dbReference>
<dbReference type="PROSITE" id="PS50828">
    <property type="entry name" value="SMR"/>
    <property type="match status" value="1"/>
</dbReference>
<evidence type="ECO:0000256" key="1">
    <source>
        <dbReference type="PROSITE-ProRule" id="PRU00708"/>
    </source>
</evidence>
<dbReference type="InterPro" id="IPR002885">
    <property type="entry name" value="PPR_rpt"/>
</dbReference>
<dbReference type="AlphaFoldDB" id="A0A0E0KQZ8"/>